<comment type="function">
    <text evidence="2">Introduces a single-strand break via transesterification at a target site in duplex DNA. Releases the supercoiling and torsional tension of DNA introduced during the DNA replication and transcription by transiently cleaving and rejoining one strand of the DNA duplex. The scissile phosphodiester is attacked by the catalytic tyrosine of the enzyme, resulting in the formation of a DNA-(5'-phosphotyrosyl)-enzyme intermediate and the expulsion of a 3'-OH DNA strand.</text>
</comment>
<dbReference type="InterPro" id="IPR023405">
    <property type="entry name" value="Topo_IA_core_domain"/>
</dbReference>
<name>A0AAE0LCC8_9CHLO</name>
<sequence length="175" mass="18468">WQTRSADSDGMGAAGCTGIASCALRSLTRGCQGERKWSGAGPGLELYEGKTSPPDYLTESELISVMEKHGIGTDASIPTHINNIIERNYVKVESGRRVVPTPLGVTLIKGYQVRAFPNGEAFWYPRFTASGQLSSTPGPGVACLFRLAYNFPGRARERTADVAAAGGGVSATATV</sequence>
<dbReference type="GO" id="GO:0006281">
    <property type="term" value="P:DNA repair"/>
    <property type="evidence" value="ECO:0007669"/>
    <property type="project" value="TreeGrafter"/>
</dbReference>
<evidence type="ECO:0000313" key="4">
    <source>
        <dbReference type="EMBL" id="KAK3279604.1"/>
    </source>
</evidence>
<dbReference type="Proteomes" id="UP001190700">
    <property type="component" value="Unassembled WGS sequence"/>
</dbReference>
<protein>
    <recommendedName>
        <fullName evidence="2">DNA topoisomerase</fullName>
        <ecNumber evidence="2">5.6.2.1</ecNumber>
    </recommendedName>
</protein>
<dbReference type="InterPro" id="IPR013497">
    <property type="entry name" value="Topo_IA_cen"/>
</dbReference>
<comment type="catalytic activity">
    <reaction evidence="2">
        <text>ATP-independent breakage of single-stranded DNA, followed by passage and rejoining.</text>
        <dbReference type="EC" id="5.6.2.1"/>
    </reaction>
</comment>
<dbReference type="InterPro" id="IPR013825">
    <property type="entry name" value="Topo_IA_cen_sub2"/>
</dbReference>
<dbReference type="InterPro" id="IPR013824">
    <property type="entry name" value="Topo_IA_cen_sub1"/>
</dbReference>
<gene>
    <name evidence="4" type="ORF">CYMTET_12519</name>
</gene>
<dbReference type="PROSITE" id="PS52039">
    <property type="entry name" value="TOPO_IA_2"/>
    <property type="match status" value="1"/>
</dbReference>
<dbReference type="SUPFAM" id="SSF56712">
    <property type="entry name" value="Prokaryotic type I DNA topoisomerase"/>
    <property type="match status" value="1"/>
</dbReference>
<evidence type="ECO:0000256" key="1">
    <source>
        <dbReference type="ARBA" id="ARBA00023235"/>
    </source>
</evidence>
<dbReference type="EC" id="5.6.2.1" evidence="2"/>
<dbReference type="AlphaFoldDB" id="A0AAE0LCC8"/>
<dbReference type="PANTHER" id="PTHR11390:SF20">
    <property type="entry name" value="DNA TOPOISOMERASE 3-BETA-1"/>
    <property type="match status" value="1"/>
</dbReference>
<dbReference type="GO" id="GO:0003917">
    <property type="term" value="F:DNA topoisomerase type I (single strand cut, ATP-independent) activity"/>
    <property type="evidence" value="ECO:0007669"/>
    <property type="project" value="UniProtKB-EC"/>
</dbReference>
<feature type="domain" description="Topo IA-type catalytic" evidence="3">
    <location>
        <begin position="1"/>
        <end position="175"/>
    </location>
</feature>
<dbReference type="InterPro" id="IPR000380">
    <property type="entry name" value="Topo_IA"/>
</dbReference>
<evidence type="ECO:0000256" key="2">
    <source>
        <dbReference type="RuleBase" id="RU362092"/>
    </source>
</evidence>
<dbReference type="GO" id="GO:0006265">
    <property type="term" value="P:DNA topological change"/>
    <property type="evidence" value="ECO:0007669"/>
    <property type="project" value="InterPro"/>
</dbReference>
<comment type="caution">
    <text evidence="4">The sequence shown here is derived from an EMBL/GenBank/DDBJ whole genome shotgun (WGS) entry which is preliminary data.</text>
</comment>
<keyword evidence="5" id="KW-1185">Reference proteome</keyword>
<dbReference type="Gene3D" id="2.70.20.10">
    <property type="entry name" value="Topoisomerase I, domain 3"/>
    <property type="match status" value="1"/>
</dbReference>
<dbReference type="Gene3D" id="1.10.460.10">
    <property type="entry name" value="Topoisomerase I, domain 2"/>
    <property type="match status" value="1"/>
</dbReference>
<feature type="non-terminal residue" evidence="4">
    <location>
        <position position="1"/>
    </location>
</feature>
<dbReference type="GO" id="GO:0003677">
    <property type="term" value="F:DNA binding"/>
    <property type="evidence" value="ECO:0007669"/>
    <property type="project" value="UniProtKB-KW"/>
</dbReference>
<dbReference type="GO" id="GO:0005634">
    <property type="term" value="C:nucleus"/>
    <property type="evidence" value="ECO:0007669"/>
    <property type="project" value="TreeGrafter"/>
</dbReference>
<dbReference type="EMBL" id="LGRX02004766">
    <property type="protein sequence ID" value="KAK3279604.1"/>
    <property type="molecule type" value="Genomic_DNA"/>
</dbReference>
<proteinExistence type="inferred from homology"/>
<accession>A0AAE0LCC8</accession>
<keyword evidence="2" id="KW-0238">DNA-binding</keyword>
<keyword evidence="1 2" id="KW-0413">Isomerase</keyword>
<keyword evidence="2" id="KW-0799">Topoisomerase</keyword>
<reference evidence="4 5" key="1">
    <citation type="journal article" date="2015" name="Genome Biol. Evol.">
        <title>Comparative Genomics of a Bacterivorous Green Alga Reveals Evolutionary Causalities and Consequences of Phago-Mixotrophic Mode of Nutrition.</title>
        <authorList>
            <person name="Burns J.A."/>
            <person name="Paasch A."/>
            <person name="Narechania A."/>
            <person name="Kim E."/>
        </authorList>
    </citation>
    <scope>NUCLEOTIDE SEQUENCE [LARGE SCALE GENOMIC DNA]</scope>
    <source>
        <strain evidence="4 5">PLY_AMNH</strain>
    </source>
</reference>
<dbReference type="GO" id="GO:0006310">
    <property type="term" value="P:DNA recombination"/>
    <property type="evidence" value="ECO:0007669"/>
    <property type="project" value="TreeGrafter"/>
</dbReference>
<comment type="similarity">
    <text evidence="2">Belongs to the type IA topoisomerase family.</text>
</comment>
<dbReference type="Pfam" id="PF01131">
    <property type="entry name" value="Topoisom_bac"/>
    <property type="match status" value="1"/>
</dbReference>
<evidence type="ECO:0000313" key="5">
    <source>
        <dbReference type="Proteomes" id="UP001190700"/>
    </source>
</evidence>
<organism evidence="4 5">
    <name type="scientific">Cymbomonas tetramitiformis</name>
    <dbReference type="NCBI Taxonomy" id="36881"/>
    <lineage>
        <taxon>Eukaryota</taxon>
        <taxon>Viridiplantae</taxon>
        <taxon>Chlorophyta</taxon>
        <taxon>Pyramimonadophyceae</taxon>
        <taxon>Pyramimonadales</taxon>
        <taxon>Pyramimonadaceae</taxon>
        <taxon>Cymbomonas</taxon>
    </lineage>
</organism>
<dbReference type="PANTHER" id="PTHR11390">
    <property type="entry name" value="PROKARYOTIC DNA TOPOISOMERASE"/>
    <property type="match status" value="1"/>
</dbReference>
<evidence type="ECO:0000259" key="3">
    <source>
        <dbReference type="PROSITE" id="PS52039"/>
    </source>
</evidence>